<comment type="caution">
    <text evidence="1">The sequence shown here is derived from an EMBL/GenBank/DDBJ whole genome shotgun (WGS) entry which is preliminary data.</text>
</comment>
<evidence type="ECO:0000313" key="2">
    <source>
        <dbReference type="Proteomes" id="UP000193689"/>
    </source>
</evidence>
<dbReference type="STRING" id="1141098.A0A1Y2DAX4"/>
<dbReference type="InParanoid" id="A0A1Y2DAX4"/>
<dbReference type="SUPFAM" id="SSF51556">
    <property type="entry name" value="Metallo-dependent hydrolases"/>
    <property type="match status" value="1"/>
</dbReference>
<dbReference type="Gene3D" id="3.20.20.140">
    <property type="entry name" value="Metal-dependent hydrolases"/>
    <property type="match status" value="1"/>
</dbReference>
<dbReference type="EMBL" id="MCFJ01000023">
    <property type="protein sequence ID" value="ORY56304.1"/>
    <property type="molecule type" value="Genomic_DNA"/>
</dbReference>
<dbReference type="InterPro" id="IPR032466">
    <property type="entry name" value="Metal_Hydrolase"/>
</dbReference>
<sequence>MFSPGDLWARSPASTLFSQEEMDAIVSKQNVRAPVAAHAQEPETVIMVARVGVTTVEHGFAPSDERLQAMNDTTSYFPPPCLS</sequence>
<keyword evidence="2" id="KW-1185">Reference proteome</keyword>
<protein>
    <submittedName>
        <fullName evidence="1">Uncharacterized protein</fullName>
    </submittedName>
</protein>
<dbReference type="AlphaFoldDB" id="A0A1Y2DAX4"/>
<evidence type="ECO:0000313" key="1">
    <source>
        <dbReference type="EMBL" id="ORY56304.1"/>
    </source>
</evidence>
<dbReference type="RefSeq" id="XP_040710021.1">
    <property type="nucleotide sequence ID" value="XM_040861429.1"/>
</dbReference>
<accession>A0A1Y2DAX4</accession>
<reference evidence="1 2" key="1">
    <citation type="submission" date="2016-07" db="EMBL/GenBank/DDBJ databases">
        <title>Pervasive Adenine N6-methylation of Active Genes in Fungi.</title>
        <authorList>
            <consortium name="DOE Joint Genome Institute"/>
            <person name="Mondo S.J."/>
            <person name="Dannebaum R.O."/>
            <person name="Kuo R.C."/>
            <person name="Labutti K."/>
            <person name="Haridas S."/>
            <person name="Kuo A."/>
            <person name="Salamov A."/>
            <person name="Ahrendt S.R."/>
            <person name="Lipzen A."/>
            <person name="Sullivan W."/>
            <person name="Andreopoulos W.B."/>
            <person name="Clum A."/>
            <person name="Lindquist E."/>
            <person name="Daum C."/>
            <person name="Ramamoorthy G.K."/>
            <person name="Gryganskyi A."/>
            <person name="Culley D."/>
            <person name="Magnuson J.K."/>
            <person name="James T.Y."/>
            <person name="O'Malley M.A."/>
            <person name="Stajich J.E."/>
            <person name="Spatafora J.W."/>
            <person name="Visel A."/>
            <person name="Grigoriev I.V."/>
        </authorList>
    </citation>
    <scope>NUCLEOTIDE SEQUENCE [LARGE SCALE GENOMIC DNA]</scope>
    <source>
        <strain evidence="1 2">CBS 129021</strain>
    </source>
</reference>
<organism evidence="1 2">
    <name type="scientific">Pseudomassariella vexata</name>
    <dbReference type="NCBI Taxonomy" id="1141098"/>
    <lineage>
        <taxon>Eukaryota</taxon>
        <taxon>Fungi</taxon>
        <taxon>Dikarya</taxon>
        <taxon>Ascomycota</taxon>
        <taxon>Pezizomycotina</taxon>
        <taxon>Sordariomycetes</taxon>
        <taxon>Xylariomycetidae</taxon>
        <taxon>Amphisphaeriales</taxon>
        <taxon>Pseudomassariaceae</taxon>
        <taxon>Pseudomassariella</taxon>
    </lineage>
</organism>
<proteinExistence type="predicted"/>
<gene>
    <name evidence="1" type="ORF">BCR38DRAFT_450982</name>
</gene>
<dbReference type="GeneID" id="63777641"/>
<name>A0A1Y2DAX4_9PEZI</name>
<dbReference type="Proteomes" id="UP000193689">
    <property type="component" value="Unassembled WGS sequence"/>
</dbReference>